<protein>
    <recommendedName>
        <fullName evidence="9">Multidrug-efflux transporter</fullName>
    </recommendedName>
</protein>
<dbReference type="GO" id="GO:0015297">
    <property type="term" value="F:antiporter activity"/>
    <property type="evidence" value="ECO:0007669"/>
    <property type="project" value="UniProtKB-KW"/>
</dbReference>
<dbReference type="InterPro" id="IPR002528">
    <property type="entry name" value="MATE_fam"/>
</dbReference>
<evidence type="ECO:0000256" key="4">
    <source>
        <dbReference type="ARBA" id="ARBA00022475"/>
    </source>
</evidence>
<proteinExistence type="predicted"/>
<dbReference type="Pfam" id="PF01554">
    <property type="entry name" value="MatE"/>
    <property type="match status" value="2"/>
</dbReference>
<feature type="transmembrane region" description="Helical" evidence="10">
    <location>
        <begin position="14"/>
        <end position="34"/>
    </location>
</feature>
<sequence>MNTLLPINNFYKKILRIALPAIAGLSTQMVVSLVDTAMVGRLSEATYALAAMGIGVLATWALISFFSSLATGTHVIVARRFGQKDYVECGNTLNNSLFISLTIGIIVAAIGAFFAKPIADLFASDDEVAFYASEYIFYRFLGIPFFLISVSYRGFYFGISKTKIFMISGIITNLLNIVFNYIFIFGNLGMSRMGLAGAGLGSTLASSFDFFFYTAIMLLPSYRNRFQNFRRIKIDFDVIRSIWKISIPVSLQNVFILIGFLIFVAITGIIGTQEQAATQATISTLFISFLPCFGFGIAVQTLVGNNLGAGKLNLAKIYGFETAKVATIYTLILGIIFILFPQYVLLMITNDTSIIQTAKPVLRIAGFAQIFYAVGVVLANALQAAGKMLFVMKAEVITNLFVLVPLSYLFGVVFGYGLTGAWFAMPIYIILYSAIIFSKFLSKDWYEKIPLKSQ</sequence>
<dbReference type="HOGENOM" id="CLU_012893_5_3_10"/>
<keyword evidence="2" id="KW-0813">Transport</keyword>
<feature type="transmembrane region" description="Helical" evidence="10">
    <location>
        <begin position="242"/>
        <end position="270"/>
    </location>
</feature>
<dbReference type="Proteomes" id="UP000007394">
    <property type="component" value="Chromosome"/>
</dbReference>
<dbReference type="RefSeq" id="WP_014560548.1">
    <property type="nucleotide sequence ID" value="NC_017464.1"/>
</dbReference>
<feature type="transmembrane region" description="Helical" evidence="10">
    <location>
        <begin position="282"/>
        <end position="304"/>
    </location>
</feature>
<name>I0AK88_IGNAJ</name>
<evidence type="ECO:0000256" key="3">
    <source>
        <dbReference type="ARBA" id="ARBA00022449"/>
    </source>
</evidence>
<accession>I0AK88</accession>
<dbReference type="OrthoDB" id="9780160at2"/>
<organism evidence="11 12">
    <name type="scientific">Ignavibacterium album (strain DSM 19864 / JCM 16511 / NBRC 101810 / Mat9-16)</name>
    <dbReference type="NCBI Taxonomy" id="945713"/>
    <lineage>
        <taxon>Bacteria</taxon>
        <taxon>Pseudomonadati</taxon>
        <taxon>Ignavibacteriota</taxon>
        <taxon>Ignavibacteria</taxon>
        <taxon>Ignavibacteriales</taxon>
        <taxon>Ignavibacteriaceae</taxon>
        <taxon>Ignavibacterium</taxon>
    </lineage>
</organism>
<dbReference type="InterPro" id="IPR048279">
    <property type="entry name" value="MdtK-like"/>
</dbReference>
<dbReference type="PIRSF" id="PIRSF006603">
    <property type="entry name" value="DinF"/>
    <property type="match status" value="1"/>
</dbReference>
<feature type="transmembrane region" description="Helical" evidence="10">
    <location>
        <begin position="396"/>
        <end position="416"/>
    </location>
</feature>
<evidence type="ECO:0000313" key="12">
    <source>
        <dbReference type="Proteomes" id="UP000007394"/>
    </source>
</evidence>
<evidence type="ECO:0000256" key="5">
    <source>
        <dbReference type="ARBA" id="ARBA00022692"/>
    </source>
</evidence>
<keyword evidence="8 10" id="KW-0472">Membrane</keyword>
<dbReference type="GO" id="GO:0006811">
    <property type="term" value="P:monoatomic ion transport"/>
    <property type="evidence" value="ECO:0007669"/>
    <property type="project" value="UniProtKB-KW"/>
</dbReference>
<evidence type="ECO:0000256" key="1">
    <source>
        <dbReference type="ARBA" id="ARBA00004651"/>
    </source>
</evidence>
<feature type="transmembrane region" description="Helical" evidence="10">
    <location>
        <begin position="325"/>
        <end position="344"/>
    </location>
</feature>
<keyword evidence="6 10" id="KW-1133">Transmembrane helix</keyword>
<reference evidence="11 12" key="1">
    <citation type="journal article" date="2012" name="Front. Microbiol.">
        <title>Complete genome of Ignavibacterium album, a metabolically versatile, flagellated, facultative anaerobe from the phylum Chlorobi.</title>
        <authorList>
            <person name="Liu Z."/>
            <person name="Frigaard N.-U."/>
            <person name="Vogl K."/>
            <person name="Iino T."/>
            <person name="Ohkuma M."/>
            <person name="Overmann J."/>
            <person name="Bryant D.A."/>
        </authorList>
    </citation>
    <scope>NUCLEOTIDE SEQUENCE [LARGE SCALE GENOMIC DNA]</scope>
    <source>
        <strain evidence="12">DSM 19864 / JCM 16511 / NBRC 101810 / Mat9-16</strain>
    </source>
</reference>
<gene>
    <name evidence="11" type="ordered locus">IALB_1687</name>
</gene>
<comment type="subcellular location">
    <subcellularLocation>
        <location evidence="1">Cell membrane</location>
        <topology evidence="1">Multi-pass membrane protein</topology>
    </subcellularLocation>
</comment>
<keyword evidence="4" id="KW-1003">Cell membrane</keyword>
<feature type="transmembrane region" description="Helical" evidence="10">
    <location>
        <begin position="164"/>
        <end position="184"/>
    </location>
</feature>
<evidence type="ECO:0000256" key="10">
    <source>
        <dbReference type="SAM" id="Phobius"/>
    </source>
</evidence>
<evidence type="ECO:0000313" key="11">
    <source>
        <dbReference type="EMBL" id="AFH49395.1"/>
    </source>
</evidence>
<feature type="transmembrane region" description="Helical" evidence="10">
    <location>
        <begin position="135"/>
        <end position="152"/>
    </location>
</feature>
<dbReference type="EMBL" id="CP003418">
    <property type="protein sequence ID" value="AFH49395.1"/>
    <property type="molecule type" value="Genomic_DNA"/>
</dbReference>
<feature type="transmembrane region" description="Helical" evidence="10">
    <location>
        <begin position="46"/>
        <end position="77"/>
    </location>
</feature>
<feature type="transmembrane region" description="Helical" evidence="10">
    <location>
        <begin position="204"/>
        <end position="222"/>
    </location>
</feature>
<evidence type="ECO:0000256" key="2">
    <source>
        <dbReference type="ARBA" id="ARBA00022448"/>
    </source>
</evidence>
<evidence type="ECO:0000256" key="6">
    <source>
        <dbReference type="ARBA" id="ARBA00022989"/>
    </source>
</evidence>
<evidence type="ECO:0000256" key="8">
    <source>
        <dbReference type="ARBA" id="ARBA00023136"/>
    </source>
</evidence>
<dbReference type="KEGG" id="ial:IALB_1687"/>
<feature type="transmembrane region" description="Helical" evidence="10">
    <location>
        <begin position="364"/>
        <end position="384"/>
    </location>
</feature>
<feature type="transmembrane region" description="Helical" evidence="10">
    <location>
        <begin position="422"/>
        <end position="442"/>
    </location>
</feature>
<dbReference type="STRING" id="945713.IALB_1687"/>
<dbReference type="GO" id="GO:0005886">
    <property type="term" value="C:plasma membrane"/>
    <property type="evidence" value="ECO:0007669"/>
    <property type="project" value="UniProtKB-SubCell"/>
</dbReference>
<keyword evidence="12" id="KW-1185">Reference proteome</keyword>
<dbReference type="NCBIfam" id="TIGR00797">
    <property type="entry name" value="matE"/>
    <property type="match status" value="1"/>
</dbReference>
<dbReference type="PANTHER" id="PTHR43298:SF2">
    <property type="entry name" value="FMN_FAD EXPORTER YEEO-RELATED"/>
    <property type="match status" value="1"/>
</dbReference>
<evidence type="ECO:0000256" key="9">
    <source>
        <dbReference type="ARBA" id="ARBA00031636"/>
    </source>
</evidence>
<dbReference type="PANTHER" id="PTHR43298">
    <property type="entry name" value="MULTIDRUG RESISTANCE PROTEIN NORM-RELATED"/>
    <property type="match status" value="1"/>
</dbReference>
<keyword evidence="5 10" id="KW-0812">Transmembrane</keyword>
<feature type="transmembrane region" description="Helical" evidence="10">
    <location>
        <begin position="97"/>
        <end position="115"/>
    </location>
</feature>
<evidence type="ECO:0000256" key="7">
    <source>
        <dbReference type="ARBA" id="ARBA00023065"/>
    </source>
</evidence>
<dbReference type="AlphaFoldDB" id="I0AK88"/>
<dbReference type="CDD" id="cd13133">
    <property type="entry name" value="MATE_like_7"/>
    <property type="match status" value="1"/>
</dbReference>
<dbReference type="eggNOG" id="COG0534">
    <property type="taxonomic scope" value="Bacteria"/>
</dbReference>
<dbReference type="PATRIC" id="fig|945713.3.peg.1688"/>
<keyword evidence="7" id="KW-0406">Ion transport</keyword>
<dbReference type="GO" id="GO:0042910">
    <property type="term" value="F:xenobiotic transmembrane transporter activity"/>
    <property type="evidence" value="ECO:0007669"/>
    <property type="project" value="InterPro"/>
</dbReference>
<keyword evidence="3" id="KW-0050">Antiport</keyword>
<dbReference type="InterPro" id="IPR050222">
    <property type="entry name" value="MATE_MdtK"/>
</dbReference>